<gene>
    <name evidence="5" type="ORF">BDV96DRAFT_646391</name>
</gene>
<keyword evidence="4" id="KW-0560">Oxidoreductase</keyword>
<dbReference type="OrthoDB" id="74360at2759"/>
<dbReference type="GO" id="GO:0050660">
    <property type="term" value="F:flavin adenine dinucleotide binding"/>
    <property type="evidence" value="ECO:0007669"/>
    <property type="project" value="InterPro"/>
</dbReference>
<dbReference type="PANTHER" id="PTHR42877:SF6">
    <property type="entry name" value="MONOOXYGENASE, PUTATIVE (AFU_ORTHOLOGUE AFUA_3G15050)-RELATED"/>
    <property type="match status" value="1"/>
</dbReference>
<comment type="similarity">
    <text evidence="1">Belongs to the FAD-binding monooxygenase family.</text>
</comment>
<dbReference type="AlphaFoldDB" id="A0A6A5Z7C4"/>
<evidence type="ECO:0000313" key="5">
    <source>
        <dbReference type="EMBL" id="KAF2115389.1"/>
    </source>
</evidence>
<dbReference type="InterPro" id="IPR051209">
    <property type="entry name" value="FAD-bind_Monooxygenase_sf"/>
</dbReference>
<keyword evidence="3" id="KW-0274">FAD</keyword>
<proteinExistence type="inferred from homology"/>
<dbReference type="GO" id="GO:0004499">
    <property type="term" value="F:N,N-dimethylaniline monooxygenase activity"/>
    <property type="evidence" value="ECO:0007669"/>
    <property type="project" value="InterPro"/>
</dbReference>
<keyword evidence="6" id="KW-1185">Reference proteome</keyword>
<dbReference type="GO" id="GO:0050661">
    <property type="term" value="F:NADP binding"/>
    <property type="evidence" value="ECO:0007669"/>
    <property type="project" value="InterPro"/>
</dbReference>
<dbReference type="InterPro" id="IPR036188">
    <property type="entry name" value="FAD/NAD-bd_sf"/>
</dbReference>
<dbReference type="EMBL" id="ML977323">
    <property type="protein sequence ID" value="KAF2115389.1"/>
    <property type="molecule type" value="Genomic_DNA"/>
</dbReference>
<dbReference type="Gene3D" id="3.50.50.60">
    <property type="entry name" value="FAD/NAD(P)-binding domain"/>
    <property type="match status" value="2"/>
</dbReference>
<dbReference type="Pfam" id="PF00743">
    <property type="entry name" value="FMO-like"/>
    <property type="match status" value="1"/>
</dbReference>
<sequence>MAARSRLESIRDHLTPVGDEATVGIEEESEVPTLEQGPKFPQTRTVFPRLELEEHPIDDARPLRVVVVGAGVSGITSAVFLPVKVPKVDLVIYERQPDVGGVWNANIYPGVRCDVPAHAYQATFDPSTSWSTAYAAGAEIKSYWKRIVEKYDVGRYIRLNSRVTNGEWSEEKGKWLVTVQSGDKVFVDEADFLITATGHFSDPRLPDYPGMDEYEGHLRHSSNWDPNFDPKGKSIAVIGNGASGLQVLPPLQKVAARIDHYARNRTWVAAPIGGENFEDFVAQRVEKAKTSPEDYLKFRKELEVQLYSRFGGIFKGGDKNEAARENITKLMSTRLGDRDDLLRTILPDFAPNCRRLTPGPGYLEALTAQNVEYISTPIERFTKTGIQTTDGVQRDVDAVICSTGHDVSFSTAFPVIANGINLQEAWRPGGDPGFPDSYLSTAAPGFPNFLILLGPNATGPAGTLCHSVENQVTYAAKVLRKASGQGIRSMAPSASATRDFRAYCESFFPRTVMSEYCSSWYNGGIKGGRIHGIWPGSAAHVNAVRREPRWEDWEYTYLNPQGNRFAWLGNGWTTKDVAANSGHEGLDIDLTPWLQAEALGKGVDLRGYHENWWDA</sequence>
<dbReference type="Proteomes" id="UP000799770">
    <property type="component" value="Unassembled WGS sequence"/>
</dbReference>
<keyword evidence="2" id="KW-0285">Flavoprotein</keyword>
<dbReference type="InterPro" id="IPR020946">
    <property type="entry name" value="Flavin_mOase-like"/>
</dbReference>
<dbReference type="PRINTS" id="PR00469">
    <property type="entry name" value="PNDRDTASEII"/>
</dbReference>
<evidence type="ECO:0000256" key="1">
    <source>
        <dbReference type="ARBA" id="ARBA00010139"/>
    </source>
</evidence>
<dbReference type="SUPFAM" id="SSF51905">
    <property type="entry name" value="FAD/NAD(P)-binding domain"/>
    <property type="match status" value="3"/>
</dbReference>
<reference evidence="5" key="1">
    <citation type="journal article" date="2020" name="Stud. Mycol.">
        <title>101 Dothideomycetes genomes: a test case for predicting lifestyles and emergence of pathogens.</title>
        <authorList>
            <person name="Haridas S."/>
            <person name="Albert R."/>
            <person name="Binder M."/>
            <person name="Bloem J."/>
            <person name="Labutti K."/>
            <person name="Salamov A."/>
            <person name="Andreopoulos B."/>
            <person name="Baker S."/>
            <person name="Barry K."/>
            <person name="Bills G."/>
            <person name="Bluhm B."/>
            <person name="Cannon C."/>
            <person name="Castanera R."/>
            <person name="Culley D."/>
            <person name="Daum C."/>
            <person name="Ezra D."/>
            <person name="Gonzalez J."/>
            <person name="Henrissat B."/>
            <person name="Kuo A."/>
            <person name="Liang C."/>
            <person name="Lipzen A."/>
            <person name="Lutzoni F."/>
            <person name="Magnuson J."/>
            <person name="Mondo S."/>
            <person name="Nolan M."/>
            <person name="Ohm R."/>
            <person name="Pangilinan J."/>
            <person name="Park H.-J."/>
            <person name="Ramirez L."/>
            <person name="Alfaro M."/>
            <person name="Sun H."/>
            <person name="Tritt A."/>
            <person name="Yoshinaga Y."/>
            <person name="Zwiers L.-H."/>
            <person name="Turgeon B."/>
            <person name="Goodwin S."/>
            <person name="Spatafora J."/>
            <person name="Crous P."/>
            <person name="Grigoriev I."/>
        </authorList>
    </citation>
    <scope>NUCLEOTIDE SEQUENCE</scope>
    <source>
        <strain evidence="5">CBS 627.86</strain>
    </source>
</reference>
<evidence type="ECO:0008006" key="7">
    <source>
        <dbReference type="Google" id="ProtNLM"/>
    </source>
</evidence>
<protein>
    <recommendedName>
        <fullName evidence="7">FAD/NAD(P)-binding domain-containing protein</fullName>
    </recommendedName>
</protein>
<name>A0A6A5Z7C4_9PLEO</name>
<evidence type="ECO:0000256" key="4">
    <source>
        <dbReference type="ARBA" id="ARBA00023002"/>
    </source>
</evidence>
<evidence type="ECO:0000256" key="3">
    <source>
        <dbReference type="ARBA" id="ARBA00022827"/>
    </source>
</evidence>
<evidence type="ECO:0000313" key="6">
    <source>
        <dbReference type="Proteomes" id="UP000799770"/>
    </source>
</evidence>
<evidence type="ECO:0000256" key="2">
    <source>
        <dbReference type="ARBA" id="ARBA00022630"/>
    </source>
</evidence>
<accession>A0A6A5Z7C4</accession>
<organism evidence="5 6">
    <name type="scientific">Lophiotrema nucula</name>
    <dbReference type="NCBI Taxonomy" id="690887"/>
    <lineage>
        <taxon>Eukaryota</taxon>
        <taxon>Fungi</taxon>
        <taxon>Dikarya</taxon>
        <taxon>Ascomycota</taxon>
        <taxon>Pezizomycotina</taxon>
        <taxon>Dothideomycetes</taxon>
        <taxon>Pleosporomycetidae</taxon>
        <taxon>Pleosporales</taxon>
        <taxon>Lophiotremataceae</taxon>
        <taxon>Lophiotrema</taxon>
    </lineage>
</organism>
<dbReference type="PANTHER" id="PTHR42877">
    <property type="entry name" value="L-ORNITHINE N(5)-MONOOXYGENASE-RELATED"/>
    <property type="match status" value="1"/>
</dbReference>